<dbReference type="PANTHER" id="PTHR34351:SF1">
    <property type="entry name" value="SLR1927 PROTEIN"/>
    <property type="match status" value="1"/>
</dbReference>
<feature type="transmembrane region" description="Helical" evidence="1">
    <location>
        <begin position="43"/>
        <end position="62"/>
    </location>
</feature>
<accession>A0A382Y0Z7</accession>
<dbReference type="AlphaFoldDB" id="A0A382Y0Z7"/>
<evidence type="ECO:0000313" key="2">
    <source>
        <dbReference type="EMBL" id="SVD76545.1"/>
    </source>
</evidence>
<keyword evidence="1" id="KW-0812">Transmembrane</keyword>
<name>A0A382Y0Z7_9ZZZZ</name>
<gene>
    <name evidence="2" type="ORF">METZ01_LOCUS429399</name>
</gene>
<feature type="transmembrane region" description="Helical" evidence="1">
    <location>
        <begin position="20"/>
        <end position="37"/>
    </location>
</feature>
<dbReference type="PANTHER" id="PTHR34351">
    <property type="entry name" value="SLR1927 PROTEIN-RELATED"/>
    <property type="match status" value="1"/>
</dbReference>
<keyword evidence="1" id="KW-0472">Membrane</keyword>
<protein>
    <submittedName>
        <fullName evidence="2">Uncharacterized protein</fullName>
    </submittedName>
</protein>
<proteinExistence type="predicted"/>
<reference evidence="2" key="1">
    <citation type="submission" date="2018-05" db="EMBL/GenBank/DDBJ databases">
        <authorList>
            <person name="Lanie J.A."/>
            <person name="Ng W.-L."/>
            <person name="Kazmierczak K.M."/>
            <person name="Andrzejewski T.M."/>
            <person name="Davidsen T.M."/>
            <person name="Wayne K.J."/>
            <person name="Tettelin H."/>
            <person name="Glass J.I."/>
            <person name="Rusch D."/>
            <person name="Podicherti R."/>
            <person name="Tsui H.-C.T."/>
            <person name="Winkler M.E."/>
        </authorList>
    </citation>
    <scope>NUCLEOTIDE SEQUENCE</scope>
</reference>
<evidence type="ECO:0000256" key="1">
    <source>
        <dbReference type="SAM" id="Phobius"/>
    </source>
</evidence>
<organism evidence="2">
    <name type="scientific">marine metagenome</name>
    <dbReference type="NCBI Taxonomy" id="408172"/>
    <lineage>
        <taxon>unclassified sequences</taxon>
        <taxon>metagenomes</taxon>
        <taxon>ecological metagenomes</taxon>
    </lineage>
</organism>
<feature type="non-terminal residue" evidence="2">
    <location>
        <position position="224"/>
    </location>
</feature>
<dbReference type="EMBL" id="UINC01171797">
    <property type="protein sequence ID" value="SVD76545.1"/>
    <property type="molecule type" value="Genomic_DNA"/>
</dbReference>
<sequence length="224" mass="24449">MASAAPVVLNRRHVYMLPTGPGYLFGVSAFAMLLTATNYGNGLAYGFCFLLVAIAVVSMLFTQRNLQGLSVSPVGAEPVFAGEHARFPIVISCPDSIARLALWLEKDSHPDEFSVLPGESVRRSISLPTAERGRLSIPAVRLASRYPLGIFFAWSRRIHMTSHCVVFPRPAPPSPFQLADSGGSGRPALAKRDGEDFHGFHDYQAGDSYRHIHWKSLPKSGSLQ</sequence>
<keyword evidence="1" id="KW-1133">Transmembrane helix</keyword>